<feature type="transmembrane region" description="Helical" evidence="1">
    <location>
        <begin position="51"/>
        <end position="70"/>
    </location>
</feature>
<evidence type="ECO:0000256" key="1">
    <source>
        <dbReference type="SAM" id="Phobius"/>
    </source>
</evidence>
<proteinExistence type="predicted"/>
<organism evidence="2 3">
    <name type="scientific">Haloferax namakaokahaiae</name>
    <dbReference type="NCBI Taxonomy" id="1748331"/>
    <lineage>
        <taxon>Archaea</taxon>
        <taxon>Methanobacteriati</taxon>
        <taxon>Methanobacteriota</taxon>
        <taxon>Stenosarchaea group</taxon>
        <taxon>Halobacteria</taxon>
        <taxon>Halobacteriales</taxon>
        <taxon>Haloferacaceae</taxon>
        <taxon>Haloferax</taxon>
    </lineage>
</organism>
<dbReference type="EMBL" id="JBHTAA010000001">
    <property type="protein sequence ID" value="MFC7202962.1"/>
    <property type="molecule type" value="Genomic_DNA"/>
</dbReference>
<keyword evidence="1" id="KW-0812">Transmembrane</keyword>
<name>A0ABD5ZD94_9EURY</name>
<sequence length="150" mass="15408">MEWSPRAILGSLQLPVAGVGFGLLVLTLLYANSIPPSPPQSDGFVEGLAGFFILVFGAIGFVLLVAGLLIPPGPGYGIHFTRKQRWLFAYALAAPLVGVGAFLASLTLSAAVGGLFEAAVSVFFVALSTAPLALLAGLGWKAVQVATARI</sequence>
<gene>
    <name evidence="2" type="ORF">ACFQJC_05515</name>
</gene>
<keyword evidence="1" id="KW-1133">Transmembrane helix</keyword>
<feature type="transmembrane region" description="Helical" evidence="1">
    <location>
        <begin position="90"/>
        <end position="112"/>
    </location>
</feature>
<dbReference type="RefSeq" id="WP_390222246.1">
    <property type="nucleotide sequence ID" value="NZ_JBHTAA010000001.1"/>
</dbReference>
<evidence type="ECO:0000313" key="3">
    <source>
        <dbReference type="Proteomes" id="UP001596481"/>
    </source>
</evidence>
<feature type="transmembrane region" description="Helical" evidence="1">
    <location>
        <begin position="12"/>
        <end position="31"/>
    </location>
</feature>
<evidence type="ECO:0000313" key="2">
    <source>
        <dbReference type="EMBL" id="MFC7202962.1"/>
    </source>
</evidence>
<keyword evidence="3" id="KW-1185">Reference proteome</keyword>
<reference evidence="2 3" key="1">
    <citation type="journal article" date="2019" name="Int. J. Syst. Evol. Microbiol.">
        <title>The Global Catalogue of Microorganisms (GCM) 10K type strain sequencing project: providing services to taxonomists for standard genome sequencing and annotation.</title>
        <authorList>
            <consortium name="The Broad Institute Genomics Platform"/>
            <consortium name="The Broad Institute Genome Sequencing Center for Infectious Disease"/>
            <person name="Wu L."/>
            <person name="Ma J."/>
        </authorList>
    </citation>
    <scope>NUCLEOTIDE SEQUENCE [LARGE SCALE GENOMIC DNA]</scope>
    <source>
        <strain evidence="2 3">DSM 29988</strain>
    </source>
</reference>
<feature type="transmembrane region" description="Helical" evidence="1">
    <location>
        <begin position="118"/>
        <end position="140"/>
    </location>
</feature>
<dbReference type="AlphaFoldDB" id="A0ABD5ZD94"/>
<protein>
    <submittedName>
        <fullName evidence="2">Uncharacterized protein</fullName>
    </submittedName>
</protein>
<keyword evidence="1" id="KW-0472">Membrane</keyword>
<dbReference type="Proteomes" id="UP001596481">
    <property type="component" value="Unassembled WGS sequence"/>
</dbReference>
<comment type="caution">
    <text evidence="2">The sequence shown here is derived from an EMBL/GenBank/DDBJ whole genome shotgun (WGS) entry which is preliminary data.</text>
</comment>
<accession>A0ABD5ZD94</accession>